<feature type="transmembrane region" description="Helical" evidence="2">
    <location>
        <begin position="2315"/>
        <end position="2336"/>
    </location>
</feature>
<feature type="region of interest" description="Disordered" evidence="1">
    <location>
        <begin position="726"/>
        <end position="757"/>
    </location>
</feature>
<dbReference type="Proteomes" id="UP001501581">
    <property type="component" value="Unassembled WGS sequence"/>
</dbReference>
<feature type="domain" description="DUF5979" evidence="3">
    <location>
        <begin position="1948"/>
        <end position="2058"/>
    </location>
</feature>
<dbReference type="Pfam" id="PF19407">
    <property type="entry name" value="DUF5979"/>
    <property type="match status" value="4"/>
</dbReference>
<dbReference type="InterPro" id="IPR046022">
    <property type="entry name" value="DUF5979"/>
</dbReference>
<feature type="transmembrane region" description="Helical" evidence="2">
    <location>
        <begin position="12"/>
        <end position="36"/>
    </location>
</feature>
<feature type="compositionally biased region" description="Basic and acidic residues" evidence="1">
    <location>
        <begin position="731"/>
        <end position="740"/>
    </location>
</feature>
<accession>A0ABN1TT53</accession>
<feature type="domain" description="DUF5979" evidence="3">
    <location>
        <begin position="1836"/>
        <end position="1915"/>
    </location>
</feature>
<evidence type="ECO:0000313" key="5">
    <source>
        <dbReference type="Proteomes" id="UP001501581"/>
    </source>
</evidence>
<keyword evidence="2" id="KW-1133">Transmembrane helix</keyword>
<dbReference type="EMBL" id="BAAALG010000006">
    <property type="protein sequence ID" value="GAA1099568.1"/>
    <property type="molecule type" value="Genomic_DNA"/>
</dbReference>
<protein>
    <recommendedName>
        <fullName evidence="3">DUF5979 domain-containing protein</fullName>
    </recommendedName>
</protein>
<comment type="caution">
    <text evidence="4">The sequence shown here is derived from an EMBL/GenBank/DDBJ whole genome shotgun (WGS) entry which is preliminary data.</text>
</comment>
<feature type="compositionally biased region" description="Acidic residues" evidence="1">
    <location>
        <begin position="2286"/>
        <end position="2304"/>
    </location>
</feature>
<dbReference type="InterPro" id="IPR047589">
    <property type="entry name" value="DUF11_rpt"/>
</dbReference>
<proteinExistence type="predicted"/>
<keyword evidence="2" id="KW-0472">Membrane</keyword>
<sequence length="2344" mass="241736">MLTNEPAVSARAGARFWSAIAMVFGLVIMAITPLVAMSPANAAGNYLSIDKDVDVSELAAGQTFTYTITVRCSEEDCINAQVRDPLPDALTGFAIQDVTYNPAGIPRTVQWLPGGTATPPATIAADTELVVDIQESTDGGTVGLGNGQDYRITLSLQVPADYPPGSSGDIVNVAYGTADNANPVSDDATVSIEVPVRMGVEVDKTWAPANQVFNPGADSTIGLSAKNTSNVDVDSLTIQEPKAAPDGAAALDASNPFVITDFTGFGDVSLPAGCATVQVDAYVRTGGTWSWTAGTPVAAPTVALPAGVSNADVGGIRITCTGVIEPGQIVDVELDVEQRATHRNDGADLSTAPHSVNNVTTGEAVLAGQPKATDDGNASFAVAPSIPTVEAHKDITPGTITAGQDAQATLTATNGGVPVDRLVLSDLDFFTSEVTFGGFDAAPVWPAGATAATLSYKHAGGSEEITLVQGVVPPLPSQPITGFEITWTGNTIDADESGVAKFTIETTENATGTESTATLTNTVDVEVEAPNGLTDTDSATDDLRIINPEIEVTLAKSVRPSTPVNPGESVITSLRADAIVKGAGTRLTDVVIEDVWAGDAEGFWNAFDFNSIAPTQVPPNTKLTVEVFDGTAWHPLTVTGPVASATVFTMDEAAVDSALAALVPPLNASNVTGLRFSFNNAAGFPTDTALTPNIDFEARSTKRTGGGVTPAPEQPTNYVNAATVTADGESDGGKDLHDSDGDTGVGTVETEPGGPGPGVSIVKDWTTAAVDAQSSASARTNLDWSVSKGFSPVAIQDQPGTPSAAGVSSTVFDAFNLTRIDPISASSVAYSQGWFLLYDTVTTVELFNGTSWQTVAAPAGSWMTAQRGFKGYDLTPAQQQSTISVRITVAETAADTIARQAARQDVASLDPFAPLPNAGVGYGSTPRRFALQWQIRDTTRSSGAFVTEDSVLNHADAGTVDNTVGITGNPTAGGAPATDTDSDTIVIVDPDPLVSVTKSVTPTTELFTPPSGSPASAYPSATWTMTAKNASTARATYVRLTDPATCTDTALGDCQTSADVAGGTYTGAVAGATDDPFDTSANYLSDPAVANPFNRFDATKITIAASIGAEVDLGATTVWLLRYSGGTYSTEQLTATAANALTAAQLGDVVGISVTFQDTNPALGGTITQANNLTLTVESKLRSTLRHDGSEQVLRAGDTLDVPNRVFAQSYDPVASAGVLTGDAADTKVVLTGGLVNITPTKTVTPAQLNEPQRGDTVNVVLGANQGSSPRSTLSPQEVVITDQADSVEFWNNFDLTGLGTVTLPAGANRVRVDLFDGTDWVLGTPGATAALPAGLALDQAQGIRFTFDRADGGLFSSTIPAPNWSASAALTVKVRDTRRDDDAAIVFAGQRIDNTQSSASTRTDGNNSPVKDATDDIVLSKGTQEIAVRKLTNDGNRLANVGSAVPFDLTIRNVGTGYLTVTELTDDLPAELLYLEEPAPVFTAQPGGLLSDEVTVTPSPDGRRITFTWPDGGDRMLPGETFKIRVFLELQPGLGTGQTALNTMTVRTEEQLTGCRNTVAGGPLTGAWDADKQTCGTTDYVGVVNGPNVITMKGVRGSLPGAYVPGNDAAVCAPRLSATPGAAVATDGSFYRPQCVAHSQVDGVDDWVLNNVNAGTVAVKELVIFDQLPVAGDKLLVSGGSRGSVYRPQLVADSLKVTGPTGATAKIEVTTSANVCVGTWDTIRTQPACEQSGEVWAEADADTDWSTVSGLRITMDFSGTATGNLAPGQKVDVNYSTRNVLESDADASGASKVVPAADEFAYNQHGIKYQFAGQAQWRELSPNKVGVHLRTGSIRIDKAITGPATDYAPTGVLADVSCRIGTEELDLGADAVVELNAGNGYSVRINGIPLSVDGTECTVSEQGSTGTFGETTRTGSPTTLLVAEPTDGAVPAAQVAALGNDYQFTGLSVQKLVETDAVDTDFGPFSFDLSCLSILGTPVTFAGGATSVDFDLEAGDTWTAPTGVIPVGATCTLTERDSSFADEIVIVGDNVTDQGAGVATIVPGVDPAAVVVTNGYDAGTVTINKVVDGDGAARWGTGEFGFDVACTYQSQKPFEGSFTLRAGDSRTLGPYPAGTECVVTESSTGGATTTTLDPVDGVVVVPAPGAGETVGNIAVTANNTFDLTSLDVVKERIGALDVKGANGPFKVALECTWLVDGTRTPFAVPGGAERKLTKKNGYRASYANLPSSAKCTLTETEDGGAKRTSIEAEVAGKTVKGKKATITLDLTPTAGPGEASATVTNEFEADVESDGDENDNGALDDGDTNNLPGVGSTLTPWFLAVGALLLLGGLTLLIARRRGLSQR</sequence>
<dbReference type="NCBIfam" id="TIGR01451">
    <property type="entry name" value="B_ant_repeat"/>
    <property type="match status" value="1"/>
</dbReference>
<feature type="region of interest" description="Disordered" evidence="1">
    <location>
        <begin position="2286"/>
        <end position="2305"/>
    </location>
</feature>
<evidence type="ECO:0000313" key="4">
    <source>
        <dbReference type="EMBL" id="GAA1099568.1"/>
    </source>
</evidence>
<evidence type="ECO:0000256" key="2">
    <source>
        <dbReference type="SAM" id="Phobius"/>
    </source>
</evidence>
<feature type="domain" description="DUF5979" evidence="3">
    <location>
        <begin position="2062"/>
        <end position="2163"/>
    </location>
</feature>
<evidence type="ECO:0000256" key="1">
    <source>
        <dbReference type="SAM" id="MobiDB-lite"/>
    </source>
</evidence>
<keyword evidence="2" id="KW-0812">Transmembrane</keyword>
<name>A0ABN1TT53_9ACTN</name>
<evidence type="ECO:0000259" key="3">
    <source>
        <dbReference type="Pfam" id="PF19407"/>
    </source>
</evidence>
<feature type="domain" description="DUF5979" evidence="3">
    <location>
        <begin position="2175"/>
        <end position="2285"/>
    </location>
</feature>
<reference evidence="4 5" key="1">
    <citation type="journal article" date="2019" name="Int. J. Syst. Evol. Microbiol.">
        <title>The Global Catalogue of Microorganisms (GCM) 10K type strain sequencing project: providing services to taxonomists for standard genome sequencing and annotation.</title>
        <authorList>
            <consortium name="The Broad Institute Genomics Platform"/>
            <consortium name="The Broad Institute Genome Sequencing Center for Infectious Disease"/>
            <person name="Wu L."/>
            <person name="Ma J."/>
        </authorList>
    </citation>
    <scope>NUCLEOTIDE SEQUENCE [LARGE SCALE GENOMIC DNA]</scope>
    <source>
        <strain evidence="4 5">JCM 13008</strain>
    </source>
</reference>
<keyword evidence="5" id="KW-1185">Reference proteome</keyword>
<gene>
    <name evidence="4" type="ORF">GCM10009668_16610</name>
</gene>
<organism evidence="4 5">
    <name type="scientific">Nocardioides dubius</name>
    <dbReference type="NCBI Taxonomy" id="317019"/>
    <lineage>
        <taxon>Bacteria</taxon>
        <taxon>Bacillati</taxon>
        <taxon>Actinomycetota</taxon>
        <taxon>Actinomycetes</taxon>
        <taxon>Propionibacteriales</taxon>
        <taxon>Nocardioidaceae</taxon>
        <taxon>Nocardioides</taxon>
    </lineage>
</organism>